<feature type="domain" description="RING-type" evidence="6">
    <location>
        <begin position="75"/>
        <end position="114"/>
    </location>
</feature>
<proteinExistence type="predicted"/>
<dbReference type="InterPro" id="IPR017907">
    <property type="entry name" value="Znf_RING_CS"/>
</dbReference>
<evidence type="ECO:0000256" key="5">
    <source>
        <dbReference type="SAM" id="MobiDB-lite"/>
    </source>
</evidence>
<dbReference type="Pfam" id="PF13639">
    <property type="entry name" value="zf-RING_2"/>
    <property type="match status" value="1"/>
</dbReference>
<dbReference type="InterPro" id="IPR001841">
    <property type="entry name" value="Znf_RING"/>
</dbReference>
<organism evidence="7 8">
    <name type="scientific">Nephila pilipes</name>
    <name type="common">Giant wood spider</name>
    <name type="synonym">Nephila maculata</name>
    <dbReference type="NCBI Taxonomy" id="299642"/>
    <lineage>
        <taxon>Eukaryota</taxon>
        <taxon>Metazoa</taxon>
        <taxon>Ecdysozoa</taxon>
        <taxon>Arthropoda</taxon>
        <taxon>Chelicerata</taxon>
        <taxon>Arachnida</taxon>
        <taxon>Araneae</taxon>
        <taxon>Araneomorphae</taxon>
        <taxon>Entelegynae</taxon>
        <taxon>Araneoidea</taxon>
        <taxon>Nephilidae</taxon>
        <taxon>Nephila</taxon>
    </lineage>
</organism>
<dbReference type="AlphaFoldDB" id="A0A8X6PYQ9"/>
<protein>
    <recommendedName>
        <fullName evidence="6">RING-type domain-containing protein</fullName>
    </recommendedName>
</protein>
<dbReference type="PANTHER" id="PTHR23041">
    <property type="entry name" value="RING FINGER DOMAIN-CONTAINING"/>
    <property type="match status" value="1"/>
</dbReference>
<dbReference type="SUPFAM" id="SSF57850">
    <property type="entry name" value="RING/U-box"/>
    <property type="match status" value="1"/>
</dbReference>
<feature type="region of interest" description="Disordered" evidence="5">
    <location>
        <begin position="123"/>
        <end position="142"/>
    </location>
</feature>
<evidence type="ECO:0000259" key="6">
    <source>
        <dbReference type="PROSITE" id="PS50089"/>
    </source>
</evidence>
<feature type="region of interest" description="Disordered" evidence="5">
    <location>
        <begin position="33"/>
        <end position="68"/>
    </location>
</feature>
<sequence>MESQPNQNQAQSTFSSTLSSEIQVIVLEPEPANDLPLNAEHGSSVVQLDPPKRKKMKRKRKRRDKNLTRRSSIRCPVCLEHHVTLTVTTLCGHKFCRSCIQRWLTSHHNCPICRRKLRGHYSKPSIGTRQQQASNTPPPDLS</sequence>
<dbReference type="InterPro" id="IPR013083">
    <property type="entry name" value="Znf_RING/FYVE/PHD"/>
</dbReference>
<comment type="caution">
    <text evidence="7">The sequence shown here is derived from an EMBL/GenBank/DDBJ whole genome shotgun (WGS) entry which is preliminary data.</text>
</comment>
<dbReference type="Proteomes" id="UP000887013">
    <property type="component" value="Unassembled WGS sequence"/>
</dbReference>
<dbReference type="Gene3D" id="3.30.40.10">
    <property type="entry name" value="Zinc/RING finger domain, C3HC4 (zinc finger)"/>
    <property type="match status" value="1"/>
</dbReference>
<dbReference type="InterPro" id="IPR047134">
    <property type="entry name" value="RNF4"/>
</dbReference>
<reference evidence="7" key="1">
    <citation type="submission" date="2020-08" db="EMBL/GenBank/DDBJ databases">
        <title>Multicomponent nature underlies the extraordinary mechanical properties of spider dragline silk.</title>
        <authorList>
            <person name="Kono N."/>
            <person name="Nakamura H."/>
            <person name="Mori M."/>
            <person name="Yoshida Y."/>
            <person name="Ohtoshi R."/>
            <person name="Malay A.D."/>
            <person name="Moran D.A.P."/>
            <person name="Tomita M."/>
            <person name="Numata K."/>
            <person name="Arakawa K."/>
        </authorList>
    </citation>
    <scope>NUCLEOTIDE SEQUENCE</scope>
</reference>
<evidence type="ECO:0000313" key="8">
    <source>
        <dbReference type="Proteomes" id="UP000887013"/>
    </source>
</evidence>
<dbReference type="EMBL" id="BMAW01075419">
    <property type="protein sequence ID" value="GFT96826.1"/>
    <property type="molecule type" value="Genomic_DNA"/>
</dbReference>
<keyword evidence="1" id="KW-0479">Metal-binding</keyword>
<accession>A0A8X6PYQ9</accession>
<evidence type="ECO:0000256" key="4">
    <source>
        <dbReference type="PROSITE-ProRule" id="PRU00175"/>
    </source>
</evidence>
<keyword evidence="8" id="KW-1185">Reference proteome</keyword>
<dbReference type="PANTHER" id="PTHR23041:SF78">
    <property type="entry name" value="E3 UBIQUITIN-PROTEIN LIGASE RNF4"/>
    <property type="match status" value="1"/>
</dbReference>
<dbReference type="OrthoDB" id="6105938at2759"/>
<keyword evidence="3" id="KW-0862">Zinc</keyword>
<gene>
    <name evidence="7" type="ORF">NPIL_168911</name>
</gene>
<feature type="compositionally biased region" description="Basic residues" evidence="5">
    <location>
        <begin position="52"/>
        <end position="64"/>
    </location>
</feature>
<name>A0A8X6PYQ9_NEPPI</name>
<evidence type="ECO:0000256" key="2">
    <source>
        <dbReference type="ARBA" id="ARBA00022771"/>
    </source>
</evidence>
<evidence type="ECO:0000256" key="1">
    <source>
        <dbReference type="ARBA" id="ARBA00022723"/>
    </source>
</evidence>
<keyword evidence="2 4" id="KW-0863">Zinc-finger</keyword>
<dbReference type="PROSITE" id="PS50089">
    <property type="entry name" value="ZF_RING_2"/>
    <property type="match status" value="1"/>
</dbReference>
<evidence type="ECO:0000313" key="7">
    <source>
        <dbReference type="EMBL" id="GFT96826.1"/>
    </source>
</evidence>
<feature type="compositionally biased region" description="Polar residues" evidence="5">
    <location>
        <begin position="125"/>
        <end position="135"/>
    </location>
</feature>
<dbReference type="PROSITE" id="PS00518">
    <property type="entry name" value="ZF_RING_1"/>
    <property type="match status" value="1"/>
</dbReference>
<evidence type="ECO:0000256" key="3">
    <source>
        <dbReference type="ARBA" id="ARBA00022833"/>
    </source>
</evidence>
<dbReference type="SMART" id="SM00184">
    <property type="entry name" value="RING"/>
    <property type="match status" value="1"/>
</dbReference>
<dbReference type="GO" id="GO:0008270">
    <property type="term" value="F:zinc ion binding"/>
    <property type="evidence" value="ECO:0007669"/>
    <property type="project" value="UniProtKB-KW"/>
</dbReference>